<dbReference type="PROSITE" id="PS50076">
    <property type="entry name" value="DNAJ_2"/>
    <property type="match status" value="1"/>
</dbReference>
<dbReference type="EMBL" id="MOMC01000053">
    <property type="protein sequence ID" value="ONH26143.1"/>
    <property type="molecule type" value="Genomic_DNA"/>
</dbReference>
<dbReference type="Pfam" id="PF00226">
    <property type="entry name" value="DnaJ"/>
    <property type="match status" value="1"/>
</dbReference>
<feature type="compositionally biased region" description="Basic and acidic residues" evidence="1">
    <location>
        <begin position="190"/>
        <end position="201"/>
    </location>
</feature>
<dbReference type="InterPro" id="IPR036869">
    <property type="entry name" value="J_dom_sf"/>
</dbReference>
<organism evidence="4 5">
    <name type="scientific">Pseudofrankia asymbiotica</name>
    <dbReference type="NCBI Taxonomy" id="1834516"/>
    <lineage>
        <taxon>Bacteria</taxon>
        <taxon>Bacillati</taxon>
        <taxon>Actinomycetota</taxon>
        <taxon>Actinomycetes</taxon>
        <taxon>Frankiales</taxon>
        <taxon>Frankiaceae</taxon>
        <taxon>Pseudofrankia</taxon>
    </lineage>
</organism>
<dbReference type="Proteomes" id="UP000188929">
    <property type="component" value="Unassembled WGS sequence"/>
</dbReference>
<dbReference type="STRING" id="1834516.BL253_25720"/>
<sequence length="211" mass="21601">MARRTSLYDLLGVSPSATPDEIRSAYRRAARVVHPDAGGSAADFERLTIAYHILIDPTYRTDYDSYLAGGGGTVPGGRAGAPRRGSPPGPAAAPGGPAGHGGPGGTGARRDAAGRHRPPGDRPGSPENFPGVSRAARRGYLAMMSVALTLFILAGTVVRPVSVPAAIAMALVAMVIPPVAAIVANRPRAHPMDRPGARATDDDATEGQTGR</sequence>
<evidence type="ECO:0000259" key="3">
    <source>
        <dbReference type="PROSITE" id="PS50076"/>
    </source>
</evidence>
<dbReference type="SUPFAM" id="SSF46565">
    <property type="entry name" value="Chaperone J-domain"/>
    <property type="match status" value="1"/>
</dbReference>
<reference evidence="5" key="1">
    <citation type="submission" date="2016-10" db="EMBL/GenBank/DDBJ databases">
        <title>Frankia sp. NRRL B-16386 Genome sequencing.</title>
        <authorList>
            <person name="Ghodhbane-Gtari F."/>
            <person name="Swanson E."/>
            <person name="Gueddou A."/>
            <person name="Hezbri K."/>
            <person name="Ktari K."/>
            <person name="Nouioui I."/>
            <person name="Morris K."/>
            <person name="Simpson S."/>
            <person name="Abebe-Akele F."/>
            <person name="Thomas K."/>
            <person name="Gtari M."/>
            <person name="Tisa L.S."/>
        </authorList>
    </citation>
    <scope>NUCLEOTIDE SEQUENCE [LARGE SCALE GENOMIC DNA]</scope>
    <source>
        <strain evidence="5">NRRL B-16386</strain>
    </source>
</reference>
<evidence type="ECO:0000256" key="1">
    <source>
        <dbReference type="SAM" id="MobiDB-lite"/>
    </source>
</evidence>
<evidence type="ECO:0000256" key="2">
    <source>
        <dbReference type="SAM" id="Phobius"/>
    </source>
</evidence>
<keyword evidence="2" id="KW-1133">Transmembrane helix</keyword>
<feature type="domain" description="J" evidence="3">
    <location>
        <begin position="6"/>
        <end position="67"/>
    </location>
</feature>
<dbReference type="AlphaFoldDB" id="A0A1V2I5E8"/>
<dbReference type="OrthoDB" id="5242140at2"/>
<feature type="region of interest" description="Disordered" evidence="1">
    <location>
        <begin position="187"/>
        <end position="211"/>
    </location>
</feature>
<accession>A0A1V2I5E8</accession>
<feature type="transmembrane region" description="Helical" evidence="2">
    <location>
        <begin position="164"/>
        <end position="184"/>
    </location>
</feature>
<feature type="region of interest" description="Disordered" evidence="1">
    <location>
        <begin position="74"/>
        <end position="131"/>
    </location>
</feature>
<evidence type="ECO:0000313" key="5">
    <source>
        <dbReference type="Proteomes" id="UP000188929"/>
    </source>
</evidence>
<dbReference type="InterPro" id="IPR001623">
    <property type="entry name" value="DnaJ_domain"/>
</dbReference>
<dbReference type="InterPro" id="IPR052276">
    <property type="entry name" value="Diphthamide-biosynth_chaperone"/>
</dbReference>
<feature type="compositionally biased region" description="Gly residues" evidence="1">
    <location>
        <begin position="96"/>
        <end position="107"/>
    </location>
</feature>
<dbReference type="RefSeq" id="WP_076819953.1">
    <property type="nucleotide sequence ID" value="NZ_MOMC01000053.1"/>
</dbReference>
<gene>
    <name evidence="4" type="ORF">BL253_25720</name>
</gene>
<keyword evidence="5" id="KW-1185">Reference proteome</keyword>
<keyword evidence="2" id="KW-0812">Transmembrane</keyword>
<dbReference type="SMART" id="SM00271">
    <property type="entry name" value="DnaJ"/>
    <property type="match status" value="1"/>
</dbReference>
<name>A0A1V2I5E8_9ACTN</name>
<feature type="compositionally biased region" description="Basic and acidic residues" evidence="1">
    <location>
        <begin position="108"/>
        <end position="120"/>
    </location>
</feature>
<evidence type="ECO:0000313" key="4">
    <source>
        <dbReference type="EMBL" id="ONH26143.1"/>
    </source>
</evidence>
<dbReference type="Gene3D" id="1.10.287.110">
    <property type="entry name" value="DnaJ domain"/>
    <property type="match status" value="1"/>
</dbReference>
<dbReference type="PANTHER" id="PTHR44240:SF10">
    <property type="entry name" value="J DOMAIN-CONTAINING PROTEIN"/>
    <property type="match status" value="1"/>
</dbReference>
<dbReference type="PANTHER" id="PTHR44240">
    <property type="entry name" value="DNAJ DOMAIN (PROKARYOTIC HEAT SHOCK PROTEIN)-RELATED"/>
    <property type="match status" value="1"/>
</dbReference>
<comment type="caution">
    <text evidence="4">The sequence shown here is derived from an EMBL/GenBank/DDBJ whole genome shotgun (WGS) entry which is preliminary data.</text>
</comment>
<protein>
    <recommendedName>
        <fullName evidence="3">J domain-containing protein</fullName>
    </recommendedName>
</protein>
<keyword evidence="2" id="KW-0472">Membrane</keyword>
<dbReference type="CDD" id="cd06257">
    <property type="entry name" value="DnaJ"/>
    <property type="match status" value="1"/>
</dbReference>
<feature type="transmembrane region" description="Helical" evidence="2">
    <location>
        <begin position="140"/>
        <end position="158"/>
    </location>
</feature>
<proteinExistence type="predicted"/>
<dbReference type="PRINTS" id="PR00625">
    <property type="entry name" value="JDOMAIN"/>
</dbReference>